<dbReference type="InterPro" id="IPR006059">
    <property type="entry name" value="SBP"/>
</dbReference>
<dbReference type="InterPro" id="IPR050490">
    <property type="entry name" value="Bact_solute-bd_prot1"/>
</dbReference>
<proteinExistence type="predicted"/>
<dbReference type="Proteomes" id="UP001596989">
    <property type="component" value="Unassembled WGS sequence"/>
</dbReference>
<sequence length="523" mass="58570">MSKKIGLLLLTLCMLGSLLAACSSNNNEPKPSASTGSTNTGSDSDAGNGVKDYGKVYVYANYGHLGNVVDLSKKEALEEVRQYIKEKSGVEVIEIVPPKGSEADRLNLLLAGNEPLDIFTGSMDLHQANGAAYPLNELLEKYGSNVTGVWPDSWSEASWEALQKDGEQWATPVSPPMAGNAITIRKDWLEEVGLGVPTNLEELEAVMKAFKEKDPVGNGETIPMITSFNEMNAVLSGLFMENGYGNWIDEEGNVRPTVQHPGYLEFLTVMADWYKKGYIYRESFATDATKVIELVRSNRVGVAATWHSRTLANTTMIREIDPDAEYVTADIQGPKGYGRLVGTVGKSGTMISKNSQNPEGAMRYLDWLLSDVENYLTAFWGIPGKHWEWTDKEKGVYRRINQDYQGEFMTGFSFAMTVQFREEDPKSNDQWVRPFFAQYLTETEKVKYEGTFDVSYLFDKAKIGEQVPTLSDIERMIEQEVTKFVMGARPLSEYPNFLSQLENAGINKWIEVYTKEYNALKNQ</sequence>
<protein>
    <submittedName>
        <fullName evidence="3">Extracellular solute-binding protein</fullName>
    </submittedName>
</protein>
<evidence type="ECO:0000313" key="4">
    <source>
        <dbReference type="Proteomes" id="UP001596989"/>
    </source>
</evidence>
<keyword evidence="2" id="KW-0732">Signal</keyword>
<reference evidence="4" key="1">
    <citation type="journal article" date="2019" name="Int. J. Syst. Evol. Microbiol.">
        <title>The Global Catalogue of Microorganisms (GCM) 10K type strain sequencing project: providing services to taxonomists for standard genome sequencing and annotation.</title>
        <authorList>
            <consortium name="The Broad Institute Genomics Platform"/>
            <consortium name="The Broad Institute Genome Sequencing Center for Infectious Disease"/>
            <person name="Wu L."/>
            <person name="Ma J."/>
        </authorList>
    </citation>
    <scope>NUCLEOTIDE SEQUENCE [LARGE SCALE GENOMIC DNA]</scope>
    <source>
        <strain evidence="4">CCUG 59129</strain>
    </source>
</reference>
<comment type="caution">
    <text evidence="3">The sequence shown here is derived from an EMBL/GenBank/DDBJ whole genome shotgun (WGS) entry which is preliminary data.</text>
</comment>
<dbReference type="SUPFAM" id="SSF53850">
    <property type="entry name" value="Periplasmic binding protein-like II"/>
    <property type="match status" value="1"/>
</dbReference>
<dbReference type="PANTHER" id="PTHR43649">
    <property type="entry name" value="ARABINOSE-BINDING PROTEIN-RELATED"/>
    <property type="match status" value="1"/>
</dbReference>
<feature type="chain" id="PRO_5045575606" evidence="2">
    <location>
        <begin position="21"/>
        <end position="523"/>
    </location>
</feature>
<dbReference type="PANTHER" id="PTHR43649:SF12">
    <property type="entry name" value="DIACETYLCHITOBIOSE BINDING PROTEIN DASA"/>
    <property type="match status" value="1"/>
</dbReference>
<dbReference type="RefSeq" id="WP_377566321.1">
    <property type="nucleotide sequence ID" value="NZ_JBHTJZ010000030.1"/>
</dbReference>
<feature type="compositionally biased region" description="Low complexity" evidence="1">
    <location>
        <begin position="32"/>
        <end position="46"/>
    </location>
</feature>
<gene>
    <name evidence="3" type="ORF">ACFQ2I_17130</name>
</gene>
<evidence type="ECO:0000313" key="3">
    <source>
        <dbReference type="EMBL" id="MFD0961089.1"/>
    </source>
</evidence>
<evidence type="ECO:0000256" key="1">
    <source>
        <dbReference type="SAM" id="MobiDB-lite"/>
    </source>
</evidence>
<keyword evidence="4" id="KW-1185">Reference proteome</keyword>
<accession>A0ABW3HUC1</accession>
<evidence type="ECO:0000256" key="2">
    <source>
        <dbReference type="SAM" id="SignalP"/>
    </source>
</evidence>
<dbReference type="EMBL" id="JBHTJZ010000030">
    <property type="protein sequence ID" value="MFD0961089.1"/>
    <property type="molecule type" value="Genomic_DNA"/>
</dbReference>
<dbReference type="PROSITE" id="PS51257">
    <property type="entry name" value="PROKAR_LIPOPROTEIN"/>
    <property type="match status" value="1"/>
</dbReference>
<feature type="region of interest" description="Disordered" evidence="1">
    <location>
        <begin position="26"/>
        <end position="46"/>
    </location>
</feature>
<dbReference type="Pfam" id="PF01547">
    <property type="entry name" value="SBP_bac_1"/>
    <property type="match status" value="1"/>
</dbReference>
<feature type="signal peptide" evidence="2">
    <location>
        <begin position="1"/>
        <end position="20"/>
    </location>
</feature>
<name>A0ABW3HUC1_9BACL</name>
<dbReference type="Gene3D" id="3.40.190.10">
    <property type="entry name" value="Periplasmic binding protein-like II"/>
    <property type="match status" value="2"/>
</dbReference>
<organism evidence="3 4">
    <name type="scientific">Paenibacillus chungangensis</name>
    <dbReference type="NCBI Taxonomy" id="696535"/>
    <lineage>
        <taxon>Bacteria</taxon>
        <taxon>Bacillati</taxon>
        <taxon>Bacillota</taxon>
        <taxon>Bacilli</taxon>
        <taxon>Bacillales</taxon>
        <taxon>Paenibacillaceae</taxon>
        <taxon>Paenibacillus</taxon>
    </lineage>
</organism>